<sequence>MLGLRSGCDNIPQLTSRMRRLPCWCGDALLTTAIFFLVVPSAFSMHLVLRDDDVGLDRNDFVQYVNEGDQLSRHIEKRQHHDTWSLCPPGMSSVDCFYVYLDLYDRLRREGAQSAGGGNRMPGKRSLGNDVISTDSDDTHIRGDFIVSRPAIGMGGDRHLQLADVILLKTD</sequence>
<name>A0AAV3YLF5_9GAST</name>
<gene>
    <name evidence="3" type="ORF">PoB_001007000</name>
</gene>
<accession>A0AAV3YLF5</accession>
<feature type="region of interest" description="Disordered" evidence="1">
    <location>
        <begin position="112"/>
        <end position="133"/>
    </location>
</feature>
<evidence type="ECO:0000256" key="1">
    <source>
        <dbReference type="SAM" id="MobiDB-lite"/>
    </source>
</evidence>
<evidence type="ECO:0000313" key="4">
    <source>
        <dbReference type="Proteomes" id="UP000735302"/>
    </source>
</evidence>
<keyword evidence="2" id="KW-0472">Membrane</keyword>
<evidence type="ECO:0000313" key="3">
    <source>
        <dbReference type="EMBL" id="GFN83564.1"/>
    </source>
</evidence>
<keyword evidence="2" id="KW-1133">Transmembrane helix</keyword>
<dbReference type="Proteomes" id="UP000735302">
    <property type="component" value="Unassembled WGS sequence"/>
</dbReference>
<reference evidence="3 4" key="1">
    <citation type="journal article" date="2021" name="Elife">
        <title>Chloroplast acquisition without the gene transfer in kleptoplastic sea slugs, Plakobranchus ocellatus.</title>
        <authorList>
            <person name="Maeda T."/>
            <person name="Takahashi S."/>
            <person name="Yoshida T."/>
            <person name="Shimamura S."/>
            <person name="Takaki Y."/>
            <person name="Nagai Y."/>
            <person name="Toyoda A."/>
            <person name="Suzuki Y."/>
            <person name="Arimoto A."/>
            <person name="Ishii H."/>
            <person name="Satoh N."/>
            <person name="Nishiyama T."/>
            <person name="Hasebe M."/>
            <person name="Maruyama T."/>
            <person name="Minagawa J."/>
            <person name="Obokata J."/>
            <person name="Shigenobu S."/>
        </authorList>
    </citation>
    <scope>NUCLEOTIDE SEQUENCE [LARGE SCALE GENOMIC DNA]</scope>
</reference>
<organism evidence="3 4">
    <name type="scientific">Plakobranchus ocellatus</name>
    <dbReference type="NCBI Taxonomy" id="259542"/>
    <lineage>
        <taxon>Eukaryota</taxon>
        <taxon>Metazoa</taxon>
        <taxon>Spiralia</taxon>
        <taxon>Lophotrochozoa</taxon>
        <taxon>Mollusca</taxon>
        <taxon>Gastropoda</taxon>
        <taxon>Heterobranchia</taxon>
        <taxon>Euthyneura</taxon>
        <taxon>Panpulmonata</taxon>
        <taxon>Sacoglossa</taxon>
        <taxon>Placobranchoidea</taxon>
        <taxon>Plakobranchidae</taxon>
        <taxon>Plakobranchus</taxon>
    </lineage>
</organism>
<protein>
    <submittedName>
        <fullName evidence="3">Uncharacterized protein</fullName>
    </submittedName>
</protein>
<comment type="caution">
    <text evidence="3">The sequence shown here is derived from an EMBL/GenBank/DDBJ whole genome shotgun (WGS) entry which is preliminary data.</text>
</comment>
<dbReference type="AlphaFoldDB" id="A0AAV3YLF5"/>
<keyword evidence="2" id="KW-0812">Transmembrane</keyword>
<proteinExistence type="predicted"/>
<feature type="transmembrane region" description="Helical" evidence="2">
    <location>
        <begin position="21"/>
        <end position="43"/>
    </location>
</feature>
<keyword evidence="4" id="KW-1185">Reference proteome</keyword>
<evidence type="ECO:0000256" key="2">
    <source>
        <dbReference type="SAM" id="Phobius"/>
    </source>
</evidence>
<dbReference type="EMBL" id="BLXT01001203">
    <property type="protein sequence ID" value="GFN83564.1"/>
    <property type="molecule type" value="Genomic_DNA"/>
</dbReference>